<keyword evidence="2" id="KW-1185">Reference proteome</keyword>
<dbReference type="Pfam" id="PF00300">
    <property type="entry name" value="His_Phos_1"/>
    <property type="match status" value="1"/>
</dbReference>
<organism evidence="1 2">
    <name type="scientific">Ramlibacter aquaticus</name>
    <dbReference type="NCBI Taxonomy" id="2780094"/>
    <lineage>
        <taxon>Bacteria</taxon>
        <taxon>Pseudomonadati</taxon>
        <taxon>Pseudomonadota</taxon>
        <taxon>Betaproteobacteria</taxon>
        <taxon>Burkholderiales</taxon>
        <taxon>Comamonadaceae</taxon>
        <taxon>Ramlibacter</taxon>
    </lineage>
</organism>
<dbReference type="SMART" id="SM00855">
    <property type="entry name" value="PGAM"/>
    <property type="match status" value="1"/>
</dbReference>
<dbReference type="SUPFAM" id="SSF53254">
    <property type="entry name" value="Phosphoglycerate mutase-like"/>
    <property type="match status" value="1"/>
</dbReference>
<protein>
    <submittedName>
        <fullName evidence="1">Phosphohistidine phosphatase SixA</fullName>
    </submittedName>
</protein>
<dbReference type="InterPro" id="IPR004449">
    <property type="entry name" value="SixA"/>
</dbReference>
<dbReference type="Gene3D" id="3.40.50.1240">
    <property type="entry name" value="Phosphoglycerate mutase-like"/>
    <property type="match status" value="1"/>
</dbReference>
<proteinExistence type="predicted"/>
<accession>A0ABR9SG26</accession>
<sequence>MDLILWRHAEAQDESPDVPDLRRPLTPRGEKQAARVAGWLDRQLPEGTRILCSPALRCEETVIHLGRKFKLREELAPDAGADALLAAAQWPDARQPVLVVGHQPTLGEVVARLLRIAPGACAVRKGSVWWLRTRERDGQAQAVVLAVQSPDTV</sequence>
<gene>
    <name evidence="1" type="primary">sixA</name>
    <name evidence="1" type="ORF">IM725_11935</name>
</gene>
<dbReference type="CDD" id="cd07067">
    <property type="entry name" value="HP_PGM_like"/>
    <property type="match status" value="1"/>
</dbReference>
<dbReference type="InterPro" id="IPR029033">
    <property type="entry name" value="His_PPase_superfam"/>
</dbReference>
<comment type="caution">
    <text evidence="1">The sequence shown here is derived from an EMBL/GenBank/DDBJ whole genome shotgun (WGS) entry which is preliminary data.</text>
</comment>
<evidence type="ECO:0000313" key="1">
    <source>
        <dbReference type="EMBL" id="MBE7941281.1"/>
    </source>
</evidence>
<reference evidence="1 2" key="1">
    <citation type="submission" date="2020-10" db="EMBL/GenBank/DDBJ databases">
        <title>Draft genome of Ramlibacter aquaticus LMG 30558.</title>
        <authorList>
            <person name="Props R."/>
        </authorList>
    </citation>
    <scope>NUCLEOTIDE SEQUENCE [LARGE SCALE GENOMIC DNA]</scope>
    <source>
        <strain evidence="1 2">LMG 30558</strain>
    </source>
</reference>
<dbReference type="InterPro" id="IPR013078">
    <property type="entry name" value="His_Pase_superF_clade-1"/>
</dbReference>
<dbReference type="NCBIfam" id="TIGR00249">
    <property type="entry name" value="sixA"/>
    <property type="match status" value="1"/>
</dbReference>
<dbReference type="Proteomes" id="UP000715965">
    <property type="component" value="Unassembled WGS sequence"/>
</dbReference>
<dbReference type="RefSeq" id="WP_193780823.1">
    <property type="nucleotide sequence ID" value="NZ_JADDOJ010000044.1"/>
</dbReference>
<evidence type="ECO:0000313" key="2">
    <source>
        <dbReference type="Proteomes" id="UP000715965"/>
    </source>
</evidence>
<name>A0ABR9SG26_9BURK</name>
<dbReference type="EMBL" id="JADDOJ010000044">
    <property type="protein sequence ID" value="MBE7941281.1"/>
    <property type="molecule type" value="Genomic_DNA"/>
</dbReference>